<proteinExistence type="predicted"/>
<reference evidence="2 3" key="1">
    <citation type="submission" date="2024-09" db="EMBL/GenBank/DDBJ databases">
        <authorList>
            <person name="Sun Q."/>
            <person name="Mori K."/>
        </authorList>
    </citation>
    <scope>NUCLEOTIDE SEQUENCE [LARGE SCALE GENOMIC DNA]</scope>
    <source>
        <strain evidence="2 3">JCM 3324</strain>
    </source>
</reference>
<feature type="region of interest" description="Disordered" evidence="1">
    <location>
        <begin position="127"/>
        <end position="147"/>
    </location>
</feature>
<evidence type="ECO:0000313" key="3">
    <source>
        <dbReference type="Proteomes" id="UP001589568"/>
    </source>
</evidence>
<evidence type="ECO:0000313" key="2">
    <source>
        <dbReference type="EMBL" id="MFB9474186.1"/>
    </source>
</evidence>
<comment type="caution">
    <text evidence="2">The sequence shown here is derived from an EMBL/GenBank/DDBJ whole genome shotgun (WGS) entry which is preliminary data.</text>
</comment>
<accession>A0ABV5NVG3</accession>
<gene>
    <name evidence="2" type="ORF">ACFFR3_32210</name>
</gene>
<evidence type="ECO:0008006" key="4">
    <source>
        <dbReference type="Google" id="ProtNLM"/>
    </source>
</evidence>
<dbReference type="RefSeq" id="WP_345409050.1">
    <property type="nucleotide sequence ID" value="NZ_BAAAXS010000001.1"/>
</dbReference>
<feature type="region of interest" description="Disordered" evidence="1">
    <location>
        <begin position="1"/>
        <end position="38"/>
    </location>
</feature>
<dbReference type="Proteomes" id="UP001589568">
    <property type="component" value="Unassembled WGS sequence"/>
</dbReference>
<organism evidence="2 3">
    <name type="scientific">Nonomuraea salmonea</name>
    <dbReference type="NCBI Taxonomy" id="46181"/>
    <lineage>
        <taxon>Bacteria</taxon>
        <taxon>Bacillati</taxon>
        <taxon>Actinomycetota</taxon>
        <taxon>Actinomycetes</taxon>
        <taxon>Streptosporangiales</taxon>
        <taxon>Streptosporangiaceae</taxon>
        <taxon>Nonomuraea</taxon>
    </lineage>
</organism>
<name>A0ABV5NVG3_9ACTN</name>
<keyword evidence="3" id="KW-1185">Reference proteome</keyword>
<evidence type="ECO:0000256" key="1">
    <source>
        <dbReference type="SAM" id="MobiDB-lite"/>
    </source>
</evidence>
<protein>
    <recommendedName>
        <fullName evidence="4">DUF4349 domain-containing protein</fullName>
    </recommendedName>
</protein>
<sequence length="147" mass="14853">MGGLLAPVPAQAASGGVDSTAALDDDLPDGGGPENGLALDYESYAKESDVTVDEARARLVAQGEFTRLVEEIAAAHPDTFAGSTVTHEGGFGLRVRCTGGTVPVTDREAALRATLPASLPEEIRSAGIELTPEPASDGQRGGPAPGT</sequence>
<dbReference type="EMBL" id="JBHMCF010000037">
    <property type="protein sequence ID" value="MFB9474186.1"/>
    <property type="molecule type" value="Genomic_DNA"/>
</dbReference>